<sequence length="330" mass="34508">MSALPATMMCVEIKTPGGPEVLVPTQRPVPQPKAGELLVKVAAAGVNRPDLAQRAGTYPPPPGASDLPGLECAGTVAAIGDGVSGWSVGDAVCALTPGGAYAEYCTVPAPQCLPPPKGFDMLHAAALPENYFTVWHNLFERGRLEAGESVLIHGGASGIGTTAIQLAKAFGAKVFTTVRNAEKAEAVVKLGADHAILYKDNDWAAEVKKLSGGVDVVLDMVAGDYLPKNLQLLKQDGRCVVIALQGGATATISAGIVMVNRLTLTGSTLRPQSIENKGRMAHGLKEKVWPLLESGKTRPILYKTFPLRDAAGAHAELERANHVGKVMLTV</sequence>
<dbReference type="RefSeq" id="WP_218191178.1">
    <property type="nucleotide sequence ID" value="NZ_FUWJ01000006.1"/>
</dbReference>
<organism evidence="4 5">
    <name type="scientific">Enhydrobacter aerosaccus</name>
    <dbReference type="NCBI Taxonomy" id="225324"/>
    <lineage>
        <taxon>Bacteria</taxon>
        <taxon>Pseudomonadati</taxon>
        <taxon>Pseudomonadota</taxon>
        <taxon>Alphaproteobacteria</taxon>
        <taxon>Hyphomicrobiales</taxon>
        <taxon>Enhydrobacter</taxon>
    </lineage>
</organism>
<gene>
    <name evidence="4" type="ORF">SAMN02745126_04198</name>
</gene>
<dbReference type="GO" id="GO:0016651">
    <property type="term" value="F:oxidoreductase activity, acting on NAD(P)H"/>
    <property type="evidence" value="ECO:0007669"/>
    <property type="project" value="TreeGrafter"/>
</dbReference>
<evidence type="ECO:0000256" key="1">
    <source>
        <dbReference type="ARBA" id="ARBA00022857"/>
    </source>
</evidence>
<dbReference type="InterPro" id="IPR013149">
    <property type="entry name" value="ADH-like_C"/>
</dbReference>
<dbReference type="STRING" id="225324.SAMN02745126_04198"/>
<keyword evidence="1" id="KW-0521">NADP</keyword>
<dbReference type="SMART" id="SM00829">
    <property type="entry name" value="PKS_ER"/>
    <property type="match status" value="1"/>
</dbReference>
<evidence type="ECO:0000256" key="2">
    <source>
        <dbReference type="ARBA" id="ARBA00023002"/>
    </source>
</evidence>
<dbReference type="SUPFAM" id="SSF50129">
    <property type="entry name" value="GroES-like"/>
    <property type="match status" value="1"/>
</dbReference>
<dbReference type="InterPro" id="IPR013154">
    <property type="entry name" value="ADH-like_N"/>
</dbReference>
<keyword evidence="5" id="KW-1185">Reference proteome</keyword>
<dbReference type="GO" id="GO:0070402">
    <property type="term" value="F:NADPH binding"/>
    <property type="evidence" value="ECO:0007669"/>
    <property type="project" value="TreeGrafter"/>
</dbReference>
<dbReference type="CDD" id="cd05276">
    <property type="entry name" value="p53_inducible_oxidoreductase"/>
    <property type="match status" value="1"/>
</dbReference>
<feature type="domain" description="Enoyl reductase (ER)" evidence="3">
    <location>
        <begin position="17"/>
        <end position="328"/>
    </location>
</feature>
<dbReference type="PANTHER" id="PTHR48106">
    <property type="entry name" value="QUINONE OXIDOREDUCTASE PIG3-RELATED"/>
    <property type="match status" value="1"/>
</dbReference>
<keyword evidence="2" id="KW-0560">Oxidoreductase</keyword>
<dbReference type="InterPro" id="IPR036291">
    <property type="entry name" value="NAD(P)-bd_dom_sf"/>
</dbReference>
<dbReference type="InterPro" id="IPR011032">
    <property type="entry name" value="GroES-like_sf"/>
</dbReference>
<dbReference type="InterPro" id="IPR014189">
    <property type="entry name" value="Quinone_OxRdtase_PIG3"/>
</dbReference>
<accession>A0A1T4RZ15</accession>
<dbReference type="Pfam" id="PF00107">
    <property type="entry name" value="ADH_zinc_N"/>
    <property type="match status" value="1"/>
</dbReference>
<reference evidence="5" key="1">
    <citation type="submission" date="2017-02" db="EMBL/GenBank/DDBJ databases">
        <authorList>
            <person name="Varghese N."/>
            <person name="Submissions S."/>
        </authorList>
    </citation>
    <scope>NUCLEOTIDE SEQUENCE [LARGE SCALE GENOMIC DNA]</scope>
    <source>
        <strain evidence="5">ATCC 27094</strain>
    </source>
</reference>
<dbReference type="Proteomes" id="UP000190092">
    <property type="component" value="Unassembled WGS sequence"/>
</dbReference>
<dbReference type="SUPFAM" id="SSF51735">
    <property type="entry name" value="NAD(P)-binding Rossmann-fold domains"/>
    <property type="match status" value="1"/>
</dbReference>
<evidence type="ECO:0000313" key="4">
    <source>
        <dbReference type="EMBL" id="SKA21185.1"/>
    </source>
</evidence>
<dbReference type="PANTHER" id="PTHR48106:SF8">
    <property type="entry name" value="OS02G0805600 PROTEIN"/>
    <property type="match status" value="1"/>
</dbReference>
<dbReference type="NCBIfam" id="TIGR02824">
    <property type="entry name" value="quinone_pig3"/>
    <property type="match status" value="1"/>
</dbReference>
<evidence type="ECO:0000259" key="3">
    <source>
        <dbReference type="SMART" id="SM00829"/>
    </source>
</evidence>
<dbReference type="Gene3D" id="3.40.50.720">
    <property type="entry name" value="NAD(P)-binding Rossmann-like Domain"/>
    <property type="match status" value="1"/>
</dbReference>
<dbReference type="InterPro" id="IPR020843">
    <property type="entry name" value="ER"/>
</dbReference>
<dbReference type="AlphaFoldDB" id="A0A1T4RZ15"/>
<proteinExistence type="predicted"/>
<evidence type="ECO:0000313" key="5">
    <source>
        <dbReference type="Proteomes" id="UP000190092"/>
    </source>
</evidence>
<dbReference type="EMBL" id="FUWJ01000006">
    <property type="protein sequence ID" value="SKA21185.1"/>
    <property type="molecule type" value="Genomic_DNA"/>
</dbReference>
<protein>
    <submittedName>
        <fullName evidence="4">NADPH2:quinone reductase</fullName>
    </submittedName>
</protein>
<name>A0A1T4RZ15_9HYPH</name>
<dbReference type="Pfam" id="PF08240">
    <property type="entry name" value="ADH_N"/>
    <property type="match status" value="1"/>
</dbReference>
<dbReference type="Gene3D" id="3.90.180.10">
    <property type="entry name" value="Medium-chain alcohol dehydrogenases, catalytic domain"/>
    <property type="match status" value="1"/>
</dbReference>